<proteinExistence type="evidence at transcript level"/>
<dbReference type="InterPro" id="IPR001930">
    <property type="entry name" value="Peptidase_M1"/>
</dbReference>
<dbReference type="Gene3D" id="2.60.40.1910">
    <property type="match status" value="1"/>
</dbReference>
<keyword evidence="14" id="KW-0472">Membrane</keyword>
<reference evidence="24" key="1">
    <citation type="submission" date="2007-07" db="EMBL/GenBank/DDBJ databases">
        <title>Characterization and cDNA cloning of aminopeptidase N from the venom of Gloydius blomhoffi brevicaudus.</title>
        <authorList>
            <person name="Ogawa Y."/>
            <person name="Yanoshita R."/>
        </authorList>
    </citation>
    <scope>NUCLEOTIDE SEQUENCE</scope>
    <source>
        <tissue evidence="24">Venom gland</tissue>
    </source>
</reference>
<feature type="site" description="Transition state stabilizer" evidence="19">
    <location>
        <position position="499"/>
    </location>
</feature>
<dbReference type="GO" id="GO:0006508">
    <property type="term" value="P:proteolysis"/>
    <property type="evidence" value="ECO:0007669"/>
    <property type="project" value="UniProtKB-KW"/>
</dbReference>
<dbReference type="Pfam" id="PF17900">
    <property type="entry name" value="Peptidase_M1_N"/>
    <property type="match status" value="1"/>
</dbReference>
<keyword evidence="8 18" id="KW-0479">Metal-binding</keyword>
<comment type="similarity">
    <text evidence="2 20">Belongs to the peptidase M1 family.</text>
</comment>
<dbReference type="FunFam" id="1.25.50.20:FF:000012">
    <property type="entry name" value="Aminopeptidase N"/>
    <property type="match status" value="1"/>
</dbReference>
<keyword evidence="13 20" id="KW-0482">Metalloprotease</keyword>
<evidence type="ECO:0000256" key="7">
    <source>
        <dbReference type="ARBA" id="ARBA00022692"/>
    </source>
</evidence>
<keyword evidence="6 20" id="KW-0645">Protease</keyword>
<evidence type="ECO:0000256" key="20">
    <source>
        <dbReference type="RuleBase" id="RU364040"/>
    </source>
</evidence>
<evidence type="ECO:0000256" key="1">
    <source>
        <dbReference type="ARBA" id="ARBA00004401"/>
    </source>
</evidence>
<feature type="binding site" evidence="18">
    <location>
        <position position="414"/>
    </location>
    <ligand>
        <name>Zn(2+)</name>
        <dbReference type="ChEBI" id="CHEBI:29105"/>
        <note>catalytic</note>
    </ligand>
</feature>
<evidence type="ECO:0000256" key="19">
    <source>
        <dbReference type="PIRSR" id="PIRSR634016-4"/>
    </source>
</evidence>
<keyword evidence="16" id="KW-0325">Glycoprotein</keyword>
<dbReference type="InterPro" id="IPR027268">
    <property type="entry name" value="Peptidase_M4/M1_CTD_sf"/>
</dbReference>
<evidence type="ECO:0000256" key="13">
    <source>
        <dbReference type="ARBA" id="ARBA00023049"/>
    </source>
</evidence>
<evidence type="ECO:0000256" key="4">
    <source>
        <dbReference type="ARBA" id="ARBA00022438"/>
    </source>
</evidence>
<evidence type="ECO:0000256" key="3">
    <source>
        <dbReference type="ARBA" id="ARBA00011738"/>
    </source>
</evidence>
<dbReference type="Gene3D" id="1.10.390.10">
    <property type="entry name" value="Neutral Protease Domain 2"/>
    <property type="match status" value="1"/>
</dbReference>
<evidence type="ECO:0000259" key="21">
    <source>
        <dbReference type="Pfam" id="PF01433"/>
    </source>
</evidence>
<dbReference type="Pfam" id="PF01433">
    <property type="entry name" value="Peptidase_M1"/>
    <property type="match status" value="1"/>
</dbReference>
<evidence type="ECO:0000256" key="11">
    <source>
        <dbReference type="ARBA" id="ARBA00022968"/>
    </source>
</evidence>
<feature type="binding site" evidence="18">
    <location>
        <position position="433"/>
    </location>
    <ligand>
        <name>Zn(2+)</name>
        <dbReference type="ChEBI" id="CHEBI:29105"/>
        <note>catalytic</note>
    </ligand>
</feature>
<dbReference type="GO" id="GO:0008270">
    <property type="term" value="F:zinc ion binding"/>
    <property type="evidence" value="ECO:0007669"/>
    <property type="project" value="UniProtKB-UniRule"/>
</dbReference>
<keyword evidence="4 20" id="KW-0031">Aminopeptidase</keyword>
<sequence length="989" mass="112139">MAKGFFISKSLGVVGLVLGLGAVATIIALSVVYSQEKQRADDLSNQVPSSTSAAVAPGTTIAGTAQTTTANGSVQTTTANGSVQATTTKTLEPWDHMRLPKTLMPTFYNISLQPFLTEVGPNFYIFKGNSTVEFQCKQPTDLILIHSKKLNYTMQGAFHVSLTGIGVTPPAIHSTWLEEKTEYLVVKLKENLQQNKNYQLHAVFTGELADDLAGFYRSAYTEGDKAKLLATTQMQAADARKAFPCFDEPAMKANFSITLIHLPDYKALSNMPIKSAEQVTMPDGAIWTRTEFHPTLKMSTYLLAFIVSEFENVSAIENNILIQIWGRPNAIMEGQGAYALNVTGPILRFFEREYRVPYPLTRLDQVALPDFNAGAMENWGLITYRESALLFDEQYSSIGNKERIVTVIAHEVAHQWFGNLVTLEWWNELWLNEGFASYVEYLGAHEAEPTWNIKDLIVPNDVYRVMAIDALASSHPLSSPAEEINTPAQISEVFDSISYSKGASVIRMLSEFLTEAVFREGLQTYFETYQYGNTVCDDLWEQLQKAVNKNVSLPSTVKTIMDRWTLQMGFPVLTVNTSTGIISQKHFLLDPESPVERPSPFNYIWIVPVSWLSKGKEAEMYWLTDTNAENVNFSTSADPTQWLLLNVNVTGYFRVNYDLENWQRLMNQLNKDLQEIPVLNRAQIIDDAFNLARAKHVGTDLALNTTRYLGLEREYLPWDTALDNLDYFRLMFDRSEVYGPMQRYIRKQVTPLFEHFRNLTLNWNEIPDGLMNQYNQILAIRTACSYGVPGCNELASSWFEAWKNNSNINLISPNLRSAVYCSAIRTGSPEDWDFVWEMFRKAPVISEADKLRAALTCSQTPWILQRYLRYTLDPSKIRRQDAMSTINSIASNVVGQPLAWDFVRMNWKTLFQQFGRSSFSFSSLIQSVTQRFSSPFELQQLEQFKKDNEDVGFGSATRALEQALERTKANIKWVAENKALVLKWFQDNS</sequence>
<protein>
    <recommendedName>
        <fullName evidence="20">Aminopeptidase</fullName>
        <ecNumber evidence="20">3.4.11.-</ecNumber>
    </recommendedName>
</protein>
<dbReference type="AlphaFoldDB" id="B6EWW5"/>
<dbReference type="EC" id="3.4.11.-" evidence="20"/>
<evidence type="ECO:0000256" key="15">
    <source>
        <dbReference type="ARBA" id="ARBA00023157"/>
    </source>
</evidence>
<dbReference type="Pfam" id="PF11838">
    <property type="entry name" value="ERAP1_C"/>
    <property type="match status" value="1"/>
</dbReference>
<evidence type="ECO:0000256" key="8">
    <source>
        <dbReference type="ARBA" id="ARBA00022723"/>
    </source>
</evidence>
<evidence type="ECO:0000256" key="5">
    <source>
        <dbReference type="ARBA" id="ARBA00022475"/>
    </source>
</evidence>
<feature type="domain" description="Peptidase M1 membrane alanine aminopeptidase" evidence="21">
    <location>
        <begin position="338"/>
        <end position="564"/>
    </location>
</feature>
<dbReference type="GO" id="GO:0005737">
    <property type="term" value="C:cytoplasm"/>
    <property type="evidence" value="ECO:0007669"/>
    <property type="project" value="TreeGrafter"/>
</dbReference>
<dbReference type="GO" id="GO:0005615">
    <property type="term" value="C:extracellular space"/>
    <property type="evidence" value="ECO:0007669"/>
    <property type="project" value="TreeGrafter"/>
</dbReference>
<dbReference type="GO" id="GO:0005886">
    <property type="term" value="C:plasma membrane"/>
    <property type="evidence" value="ECO:0007669"/>
    <property type="project" value="UniProtKB-SubCell"/>
</dbReference>
<evidence type="ECO:0000256" key="17">
    <source>
        <dbReference type="PIRSR" id="PIRSR634016-1"/>
    </source>
</evidence>
<evidence type="ECO:0000256" key="9">
    <source>
        <dbReference type="ARBA" id="ARBA00022801"/>
    </source>
</evidence>
<dbReference type="InterPro" id="IPR034016">
    <property type="entry name" value="M1_APN-typ"/>
</dbReference>
<dbReference type="SUPFAM" id="SSF63737">
    <property type="entry name" value="Leukotriene A4 hydrolase N-terminal domain"/>
    <property type="match status" value="1"/>
</dbReference>
<keyword evidence="15" id="KW-1015">Disulfide bond</keyword>
<feature type="domain" description="Aminopeptidase N-like N-terminal" evidence="23">
    <location>
        <begin position="105"/>
        <end position="302"/>
    </location>
</feature>
<dbReference type="PANTHER" id="PTHR11533">
    <property type="entry name" value="PROTEASE M1 ZINC METALLOPROTEASE"/>
    <property type="match status" value="1"/>
</dbReference>
<name>B6EWW5_GLOBR</name>
<evidence type="ECO:0000313" key="24">
    <source>
        <dbReference type="EMBL" id="BAG82599.1"/>
    </source>
</evidence>
<keyword evidence="12" id="KW-1133">Transmembrane helix</keyword>
<comment type="cofactor">
    <cofactor evidence="18 20">
        <name>Zn(2+)</name>
        <dbReference type="ChEBI" id="CHEBI:29105"/>
    </cofactor>
    <text evidence="18 20">Binds 1 zinc ion per subunit.</text>
</comment>
<dbReference type="InterPro" id="IPR024571">
    <property type="entry name" value="ERAP1-like_C_dom"/>
</dbReference>
<keyword evidence="9 20" id="KW-0378">Hydrolase</keyword>
<accession>B6EWW5</accession>
<comment type="subcellular location">
    <subcellularLocation>
        <location evidence="1">Cell membrane</location>
        <topology evidence="1">Single-pass type II membrane protein</topology>
    </subcellularLocation>
</comment>
<comment type="subunit">
    <text evidence="3">Homodimer.</text>
</comment>
<evidence type="ECO:0000259" key="23">
    <source>
        <dbReference type="Pfam" id="PF17900"/>
    </source>
</evidence>
<dbReference type="EMBL" id="AB332387">
    <property type="protein sequence ID" value="BAG82599.1"/>
    <property type="molecule type" value="mRNA"/>
</dbReference>
<evidence type="ECO:0000256" key="14">
    <source>
        <dbReference type="ARBA" id="ARBA00023136"/>
    </source>
</evidence>
<evidence type="ECO:0000256" key="6">
    <source>
        <dbReference type="ARBA" id="ARBA00022670"/>
    </source>
</evidence>
<dbReference type="PRINTS" id="PR00756">
    <property type="entry name" value="ALADIPTASE"/>
</dbReference>
<feature type="domain" description="ERAP1-like C-terminal" evidence="22">
    <location>
        <begin position="642"/>
        <end position="968"/>
    </location>
</feature>
<evidence type="ECO:0000256" key="16">
    <source>
        <dbReference type="ARBA" id="ARBA00023180"/>
    </source>
</evidence>
<dbReference type="GO" id="GO:0043171">
    <property type="term" value="P:peptide catabolic process"/>
    <property type="evidence" value="ECO:0007669"/>
    <property type="project" value="TreeGrafter"/>
</dbReference>
<dbReference type="GO" id="GO:0042277">
    <property type="term" value="F:peptide binding"/>
    <property type="evidence" value="ECO:0007669"/>
    <property type="project" value="TreeGrafter"/>
</dbReference>
<feature type="binding site" evidence="18">
    <location>
        <position position="410"/>
    </location>
    <ligand>
        <name>Zn(2+)</name>
        <dbReference type="ChEBI" id="CHEBI:29105"/>
        <note>catalytic</note>
    </ligand>
</feature>
<dbReference type="InterPro" id="IPR014782">
    <property type="entry name" value="Peptidase_M1_dom"/>
</dbReference>
<dbReference type="InterPro" id="IPR042097">
    <property type="entry name" value="Aminopeptidase_N-like_N_sf"/>
</dbReference>
<evidence type="ECO:0000259" key="22">
    <source>
        <dbReference type="Pfam" id="PF11838"/>
    </source>
</evidence>
<dbReference type="Gene3D" id="2.60.40.1730">
    <property type="entry name" value="tricorn interacting facor f3 domain"/>
    <property type="match status" value="1"/>
</dbReference>
<keyword evidence="5" id="KW-1003">Cell membrane</keyword>
<evidence type="ECO:0000256" key="2">
    <source>
        <dbReference type="ARBA" id="ARBA00010136"/>
    </source>
</evidence>
<dbReference type="MEROPS" id="M01.016"/>
<evidence type="ECO:0000256" key="12">
    <source>
        <dbReference type="ARBA" id="ARBA00022989"/>
    </source>
</evidence>
<evidence type="ECO:0000256" key="18">
    <source>
        <dbReference type="PIRSR" id="PIRSR634016-3"/>
    </source>
</evidence>
<dbReference type="GO" id="GO:0070006">
    <property type="term" value="F:metalloaminopeptidase activity"/>
    <property type="evidence" value="ECO:0007669"/>
    <property type="project" value="TreeGrafter"/>
</dbReference>
<keyword evidence="7" id="KW-0812">Transmembrane</keyword>
<organism evidence="24">
    <name type="scientific">Gloydius brevicauda</name>
    <name type="common">Korean slamosa snake</name>
    <name type="synonym">Agkistrodon halys brevicaudus</name>
    <dbReference type="NCBI Taxonomy" id="3148161"/>
    <lineage>
        <taxon>Eukaryota</taxon>
        <taxon>Metazoa</taxon>
        <taxon>Chordata</taxon>
        <taxon>Craniata</taxon>
        <taxon>Vertebrata</taxon>
        <taxon>Euteleostomi</taxon>
        <taxon>Lepidosauria</taxon>
        <taxon>Squamata</taxon>
        <taxon>Bifurcata</taxon>
        <taxon>Unidentata</taxon>
        <taxon>Episquamata</taxon>
        <taxon>Toxicofera</taxon>
        <taxon>Serpentes</taxon>
        <taxon>Colubroidea</taxon>
        <taxon>Viperidae</taxon>
        <taxon>Crotalinae</taxon>
        <taxon>Gloydius</taxon>
    </lineage>
</organism>
<dbReference type="CDD" id="cd09601">
    <property type="entry name" value="M1_APN-Q_like"/>
    <property type="match status" value="1"/>
</dbReference>
<keyword evidence="10 18" id="KW-0862">Zinc</keyword>
<dbReference type="FunFam" id="1.10.390.10:FF:000016">
    <property type="entry name" value="Glutamyl aminopeptidase"/>
    <property type="match status" value="1"/>
</dbReference>
<dbReference type="FunFam" id="2.60.40.1730:FF:000001">
    <property type="entry name" value="Leucyl-cystinyl aminopeptidase"/>
    <property type="match status" value="1"/>
</dbReference>
<dbReference type="Gene3D" id="1.25.50.20">
    <property type="match status" value="1"/>
</dbReference>
<evidence type="ECO:0000256" key="10">
    <source>
        <dbReference type="ARBA" id="ARBA00022833"/>
    </source>
</evidence>
<dbReference type="FunFam" id="2.60.40.1910:FF:000005">
    <property type="entry name" value="Aminopeptidase"/>
    <property type="match status" value="1"/>
</dbReference>
<keyword evidence="11" id="KW-0735">Signal-anchor</keyword>
<dbReference type="SUPFAM" id="SSF55486">
    <property type="entry name" value="Metalloproteases ('zincins'), catalytic domain"/>
    <property type="match status" value="1"/>
</dbReference>
<dbReference type="PANTHER" id="PTHR11533:SF172">
    <property type="entry name" value="AMINOPEPTIDASE N"/>
    <property type="match status" value="1"/>
</dbReference>
<feature type="active site" description="Proton acceptor" evidence="17">
    <location>
        <position position="411"/>
    </location>
</feature>
<dbReference type="InterPro" id="IPR050344">
    <property type="entry name" value="Peptidase_M1_aminopeptidases"/>
</dbReference>
<dbReference type="InterPro" id="IPR045357">
    <property type="entry name" value="Aminopeptidase_N-like_N"/>
</dbReference>